<gene>
    <name evidence="8" type="ORF">GUITHDRAFT_118662</name>
</gene>
<dbReference type="STRING" id="905079.L1IFS3"/>
<evidence type="ECO:0000256" key="3">
    <source>
        <dbReference type="ARBA" id="ARBA00022741"/>
    </source>
</evidence>
<dbReference type="InterPro" id="IPR004166">
    <property type="entry name" value="a-kinase_dom"/>
</dbReference>
<dbReference type="PROSITE" id="PS51158">
    <property type="entry name" value="ALPHA_KINASE"/>
    <property type="match status" value="1"/>
</dbReference>
<evidence type="ECO:0000256" key="6">
    <source>
        <dbReference type="SAM" id="MobiDB-lite"/>
    </source>
</evidence>
<evidence type="ECO:0000313" key="8">
    <source>
        <dbReference type="EMBL" id="EKX35111.1"/>
    </source>
</evidence>
<dbReference type="SMART" id="SM00811">
    <property type="entry name" value="Alpha_kinase"/>
    <property type="match status" value="1"/>
</dbReference>
<evidence type="ECO:0000256" key="1">
    <source>
        <dbReference type="ARBA" id="ARBA00022527"/>
    </source>
</evidence>
<keyword evidence="3" id="KW-0547">Nucleotide-binding</keyword>
<dbReference type="GO" id="GO:0004674">
    <property type="term" value="F:protein serine/threonine kinase activity"/>
    <property type="evidence" value="ECO:0007669"/>
    <property type="project" value="UniProtKB-KW"/>
</dbReference>
<protein>
    <recommendedName>
        <fullName evidence="7">Alpha-type protein kinase domain-containing protein</fullName>
    </recommendedName>
</protein>
<dbReference type="InterPro" id="IPR051852">
    <property type="entry name" value="Alpha-type_PK"/>
</dbReference>
<feature type="compositionally biased region" description="Basic and acidic residues" evidence="6">
    <location>
        <begin position="33"/>
        <end position="44"/>
    </location>
</feature>
<feature type="region of interest" description="Disordered" evidence="6">
    <location>
        <begin position="1"/>
        <end position="67"/>
    </location>
</feature>
<dbReference type="Gene3D" id="3.20.200.10">
    <property type="entry name" value="MHCK/EF2 kinase"/>
    <property type="match status" value="1"/>
</dbReference>
<dbReference type="CDD" id="cd04515">
    <property type="entry name" value="Alpha_kinase"/>
    <property type="match status" value="1"/>
</dbReference>
<dbReference type="PaxDb" id="55529-EKX35111"/>
<proteinExistence type="predicted"/>
<evidence type="ECO:0000313" key="10">
    <source>
        <dbReference type="Proteomes" id="UP000011087"/>
    </source>
</evidence>
<dbReference type="PANTHER" id="PTHR45992:SF2">
    <property type="entry name" value="EUKARYOTIC ELONGATION FACTOR 2 KINASE"/>
    <property type="match status" value="1"/>
</dbReference>
<dbReference type="SUPFAM" id="SSF56112">
    <property type="entry name" value="Protein kinase-like (PK-like)"/>
    <property type="match status" value="1"/>
</dbReference>
<dbReference type="Pfam" id="PF02816">
    <property type="entry name" value="Alpha_kinase"/>
    <property type="match status" value="1"/>
</dbReference>
<dbReference type="HOGENOM" id="CLU_935215_0_0_1"/>
<dbReference type="GO" id="GO:1903013">
    <property type="term" value="P:response to differentiation-inducing factor 1"/>
    <property type="evidence" value="ECO:0007669"/>
    <property type="project" value="TreeGrafter"/>
</dbReference>
<reference evidence="8 10" key="1">
    <citation type="journal article" date="2012" name="Nature">
        <title>Algal genomes reveal evolutionary mosaicism and the fate of nucleomorphs.</title>
        <authorList>
            <consortium name="DOE Joint Genome Institute"/>
            <person name="Curtis B.A."/>
            <person name="Tanifuji G."/>
            <person name="Burki F."/>
            <person name="Gruber A."/>
            <person name="Irimia M."/>
            <person name="Maruyama S."/>
            <person name="Arias M.C."/>
            <person name="Ball S.G."/>
            <person name="Gile G.H."/>
            <person name="Hirakawa Y."/>
            <person name="Hopkins J.F."/>
            <person name="Kuo A."/>
            <person name="Rensing S.A."/>
            <person name="Schmutz J."/>
            <person name="Symeonidi A."/>
            <person name="Elias M."/>
            <person name="Eveleigh R.J."/>
            <person name="Herman E.K."/>
            <person name="Klute M.J."/>
            <person name="Nakayama T."/>
            <person name="Obornik M."/>
            <person name="Reyes-Prieto A."/>
            <person name="Armbrust E.V."/>
            <person name="Aves S.J."/>
            <person name="Beiko R.G."/>
            <person name="Coutinho P."/>
            <person name="Dacks J.B."/>
            <person name="Durnford D.G."/>
            <person name="Fast N.M."/>
            <person name="Green B.R."/>
            <person name="Grisdale C.J."/>
            <person name="Hempel F."/>
            <person name="Henrissat B."/>
            <person name="Hoppner M.P."/>
            <person name="Ishida K."/>
            <person name="Kim E."/>
            <person name="Koreny L."/>
            <person name="Kroth P.G."/>
            <person name="Liu Y."/>
            <person name="Malik S.B."/>
            <person name="Maier U.G."/>
            <person name="McRose D."/>
            <person name="Mock T."/>
            <person name="Neilson J.A."/>
            <person name="Onodera N.T."/>
            <person name="Poole A.M."/>
            <person name="Pritham E.J."/>
            <person name="Richards T.A."/>
            <person name="Rocap G."/>
            <person name="Roy S.W."/>
            <person name="Sarai C."/>
            <person name="Schaack S."/>
            <person name="Shirato S."/>
            <person name="Slamovits C.H."/>
            <person name="Spencer D.F."/>
            <person name="Suzuki S."/>
            <person name="Worden A.Z."/>
            <person name="Zauner S."/>
            <person name="Barry K."/>
            <person name="Bell C."/>
            <person name="Bharti A.K."/>
            <person name="Crow J.A."/>
            <person name="Grimwood J."/>
            <person name="Kramer R."/>
            <person name="Lindquist E."/>
            <person name="Lucas S."/>
            <person name="Salamov A."/>
            <person name="McFadden G.I."/>
            <person name="Lane C.E."/>
            <person name="Keeling P.J."/>
            <person name="Gray M.W."/>
            <person name="Grigoriev I.V."/>
            <person name="Archibald J.M."/>
        </authorList>
    </citation>
    <scope>NUCLEOTIDE SEQUENCE</scope>
    <source>
        <strain evidence="8 10">CCMP2712</strain>
    </source>
</reference>
<dbReference type="RefSeq" id="XP_005822091.1">
    <property type="nucleotide sequence ID" value="XM_005822034.1"/>
</dbReference>
<evidence type="ECO:0000313" key="9">
    <source>
        <dbReference type="EnsemblProtists" id="EKX35111"/>
    </source>
</evidence>
<dbReference type="Gene3D" id="3.30.200.20">
    <property type="entry name" value="Phosphorylase Kinase, domain 1"/>
    <property type="match status" value="1"/>
</dbReference>
<evidence type="ECO:0000256" key="2">
    <source>
        <dbReference type="ARBA" id="ARBA00022679"/>
    </source>
</evidence>
<keyword evidence="2" id="KW-0808">Transferase</keyword>
<dbReference type="OrthoDB" id="2744370at2759"/>
<reference evidence="9" key="3">
    <citation type="submission" date="2016-03" db="UniProtKB">
        <authorList>
            <consortium name="EnsemblProtists"/>
        </authorList>
    </citation>
    <scope>IDENTIFICATION</scope>
</reference>
<dbReference type="EnsemblProtists" id="EKX35111">
    <property type="protein sequence ID" value="EKX35111"/>
    <property type="gene ID" value="GUITHDRAFT_118662"/>
</dbReference>
<dbReference type="InterPro" id="IPR011009">
    <property type="entry name" value="Kinase-like_dom_sf"/>
</dbReference>
<evidence type="ECO:0000256" key="5">
    <source>
        <dbReference type="ARBA" id="ARBA00022840"/>
    </source>
</evidence>
<organism evidence="8">
    <name type="scientific">Guillardia theta (strain CCMP2712)</name>
    <name type="common">Cryptophyte</name>
    <dbReference type="NCBI Taxonomy" id="905079"/>
    <lineage>
        <taxon>Eukaryota</taxon>
        <taxon>Cryptophyceae</taxon>
        <taxon>Pyrenomonadales</taxon>
        <taxon>Geminigeraceae</taxon>
        <taxon>Guillardia</taxon>
    </lineage>
</organism>
<accession>L1IFS3</accession>
<evidence type="ECO:0000259" key="7">
    <source>
        <dbReference type="PROSITE" id="PS51158"/>
    </source>
</evidence>
<name>L1IFS3_GUITC</name>
<dbReference type="Proteomes" id="UP000011087">
    <property type="component" value="Unassembled WGS sequence"/>
</dbReference>
<dbReference type="KEGG" id="gtt:GUITHDRAFT_118662"/>
<dbReference type="AlphaFoldDB" id="L1IFS3"/>
<dbReference type="GO" id="GO:0031037">
    <property type="term" value="P:myosin II filament disassembly"/>
    <property type="evidence" value="ECO:0007669"/>
    <property type="project" value="TreeGrafter"/>
</dbReference>
<keyword evidence="5" id="KW-0067">ATP-binding</keyword>
<keyword evidence="4" id="KW-0418">Kinase</keyword>
<evidence type="ECO:0000256" key="4">
    <source>
        <dbReference type="ARBA" id="ARBA00022777"/>
    </source>
</evidence>
<dbReference type="PANTHER" id="PTHR45992">
    <property type="entry name" value="EUKARYOTIC ELONGATION FACTOR 2 KINASE-RELATED"/>
    <property type="match status" value="1"/>
</dbReference>
<keyword evidence="10" id="KW-1185">Reference proteome</keyword>
<dbReference type="EMBL" id="JH993096">
    <property type="protein sequence ID" value="EKX35111.1"/>
    <property type="molecule type" value="Genomic_DNA"/>
</dbReference>
<feature type="domain" description="Alpha-type protein kinase" evidence="7">
    <location>
        <begin position="97"/>
        <end position="298"/>
    </location>
</feature>
<reference evidence="10" key="2">
    <citation type="submission" date="2012-11" db="EMBL/GenBank/DDBJ databases">
        <authorList>
            <person name="Kuo A."/>
            <person name="Curtis B.A."/>
            <person name="Tanifuji G."/>
            <person name="Burki F."/>
            <person name="Gruber A."/>
            <person name="Irimia M."/>
            <person name="Maruyama S."/>
            <person name="Arias M.C."/>
            <person name="Ball S.G."/>
            <person name="Gile G.H."/>
            <person name="Hirakawa Y."/>
            <person name="Hopkins J.F."/>
            <person name="Rensing S.A."/>
            <person name="Schmutz J."/>
            <person name="Symeonidi A."/>
            <person name="Elias M."/>
            <person name="Eveleigh R.J."/>
            <person name="Herman E.K."/>
            <person name="Klute M.J."/>
            <person name="Nakayama T."/>
            <person name="Obornik M."/>
            <person name="Reyes-Prieto A."/>
            <person name="Armbrust E.V."/>
            <person name="Aves S.J."/>
            <person name="Beiko R.G."/>
            <person name="Coutinho P."/>
            <person name="Dacks J.B."/>
            <person name="Durnford D.G."/>
            <person name="Fast N.M."/>
            <person name="Green B.R."/>
            <person name="Grisdale C."/>
            <person name="Hempe F."/>
            <person name="Henrissat B."/>
            <person name="Hoppner M.P."/>
            <person name="Ishida K.-I."/>
            <person name="Kim E."/>
            <person name="Koreny L."/>
            <person name="Kroth P.G."/>
            <person name="Liu Y."/>
            <person name="Malik S.-B."/>
            <person name="Maier U.G."/>
            <person name="McRose D."/>
            <person name="Mock T."/>
            <person name="Neilson J.A."/>
            <person name="Onodera N.T."/>
            <person name="Poole A.M."/>
            <person name="Pritham E.J."/>
            <person name="Richards T.A."/>
            <person name="Rocap G."/>
            <person name="Roy S.W."/>
            <person name="Sarai C."/>
            <person name="Schaack S."/>
            <person name="Shirato S."/>
            <person name="Slamovits C.H."/>
            <person name="Spencer D.F."/>
            <person name="Suzuki S."/>
            <person name="Worden A.Z."/>
            <person name="Zauner S."/>
            <person name="Barry K."/>
            <person name="Bell C."/>
            <person name="Bharti A.K."/>
            <person name="Crow J.A."/>
            <person name="Grimwood J."/>
            <person name="Kramer R."/>
            <person name="Lindquist E."/>
            <person name="Lucas S."/>
            <person name="Salamov A."/>
            <person name="McFadden G.I."/>
            <person name="Lane C.E."/>
            <person name="Keeling P.J."/>
            <person name="Gray M.W."/>
            <person name="Grigoriev I.V."/>
            <person name="Archibald J.M."/>
        </authorList>
    </citation>
    <scope>NUCLEOTIDE SEQUENCE</scope>
    <source>
        <strain evidence="10">CCMP2712</strain>
    </source>
</reference>
<dbReference type="GO" id="GO:0005524">
    <property type="term" value="F:ATP binding"/>
    <property type="evidence" value="ECO:0007669"/>
    <property type="project" value="UniProtKB-KW"/>
</dbReference>
<sequence length="298" mass="33577">MRKQQDRPQSPPALSRRPVSPPGLMYKQNDASITEKGRGKDSPTKRGVSPPASPRRPLSPKRGVWFGQKEEVTYSERTISKTPQKDVREPELAVEYYYSTSTDTWAKEKVLVDFSDRPFARGAQNVCFEVKETKPDGSQRKLVAKMPVVQLPTHAYFDDAMTHVLARDYADAFNAEKVCERNLTFVEVFVLKLSQRDNMLIHAESMVDPVKPSRHSTKGHQIDDGDLAEAFAHFTWEASGKRLLIDGIRKLAGDVFCDPSVHSSTDLGFGRKNLGIQGIDDFFRTHRKGTIANLVDEK</sequence>
<dbReference type="GeneID" id="17291861"/>
<keyword evidence="1" id="KW-0723">Serine/threonine-protein kinase</keyword>